<keyword evidence="4" id="KW-0862">Zinc</keyword>
<dbReference type="GO" id="GO:0004222">
    <property type="term" value="F:metalloendopeptidase activity"/>
    <property type="evidence" value="ECO:0007669"/>
    <property type="project" value="InterPro"/>
</dbReference>
<name>A0A818XAM1_9BILA</name>
<dbReference type="InterPro" id="IPR024079">
    <property type="entry name" value="MetalloPept_cat_dom_sf"/>
</dbReference>
<evidence type="ECO:0000256" key="6">
    <source>
        <dbReference type="PROSITE-ProRule" id="PRU01211"/>
    </source>
</evidence>
<evidence type="ECO:0000259" key="7">
    <source>
        <dbReference type="PROSITE" id="PS51864"/>
    </source>
</evidence>
<proteinExistence type="predicted"/>
<dbReference type="GO" id="GO:0006508">
    <property type="term" value="P:proteolysis"/>
    <property type="evidence" value="ECO:0007669"/>
    <property type="project" value="UniProtKB-KW"/>
</dbReference>
<keyword evidence="5" id="KW-0482">Metalloprotease</keyword>
<feature type="domain" description="Peptidase M12A" evidence="7">
    <location>
        <begin position="1"/>
        <end position="46"/>
    </location>
</feature>
<evidence type="ECO:0000256" key="4">
    <source>
        <dbReference type="ARBA" id="ARBA00022833"/>
    </source>
</evidence>
<accession>A0A818XAM1</accession>
<keyword evidence="3" id="KW-0378">Hydrolase</keyword>
<dbReference type="PANTHER" id="PTHR10127">
    <property type="entry name" value="DISCOIDIN, CUB, EGF, LAMININ , AND ZINC METALLOPROTEASE DOMAIN CONTAINING"/>
    <property type="match status" value="1"/>
</dbReference>
<evidence type="ECO:0000256" key="3">
    <source>
        <dbReference type="ARBA" id="ARBA00022801"/>
    </source>
</evidence>
<dbReference type="GO" id="GO:0046872">
    <property type="term" value="F:metal ion binding"/>
    <property type="evidence" value="ECO:0007669"/>
    <property type="project" value="UniProtKB-KW"/>
</dbReference>
<organism evidence="8 9">
    <name type="scientific">Rotaria sordida</name>
    <dbReference type="NCBI Taxonomy" id="392033"/>
    <lineage>
        <taxon>Eukaryota</taxon>
        <taxon>Metazoa</taxon>
        <taxon>Spiralia</taxon>
        <taxon>Gnathifera</taxon>
        <taxon>Rotifera</taxon>
        <taxon>Eurotatoria</taxon>
        <taxon>Bdelloidea</taxon>
        <taxon>Philodinida</taxon>
        <taxon>Philodinidae</taxon>
        <taxon>Rotaria</taxon>
    </lineage>
</organism>
<dbReference type="PANTHER" id="PTHR10127:SF780">
    <property type="entry name" value="METALLOENDOPEPTIDASE"/>
    <property type="match status" value="1"/>
</dbReference>
<comment type="caution">
    <text evidence="6">Lacks conserved residue(s) required for the propagation of feature annotation.</text>
</comment>
<evidence type="ECO:0000313" key="9">
    <source>
        <dbReference type="Proteomes" id="UP000663874"/>
    </source>
</evidence>
<comment type="caution">
    <text evidence="8">The sequence shown here is derived from an EMBL/GenBank/DDBJ whole genome shotgun (WGS) entry which is preliminary data.</text>
</comment>
<evidence type="ECO:0000313" key="8">
    <source>
        <dbReference type="EMBL" id="CAF3737742.1"/>
    </source>
</evidence>
<reference evidence="8" key="1">
    <citation type="submission" date="2021-02" db="EMBL/GenBank/DDBJ databases">
        <authorList>
            <person name="Nowell W R."/>
        </authorList>
    </citation>
    <scope>NUCLEOTIDE SEQUENCE</scope>
</reference>
<gene>
    <name evidence="8" type="ORF">FNK824_LOCUS11490</name>
</gene>
<dbReference type="Gene3D" id="3.40.390.10">
    <property type="entry name" value="Collagenase (Catalytic Domain)"/>
    <property type="match status" value="1"/>
</dbReference>
<keyword evidence="2" id="KW-0479">Metal-binding</keyword>
<evidence type="ECO:0000256" key="5">
    <source>
        <dbReference type="ARBA" id="ARBA00023049"/>
    </source>
</evidence>
<evidence type="ECO:0000256" key="1">
    <source>
        <dbReference type="ARBA" id="ARBA00022670"/>
    </source>
</evidence>
<sequence>MHYERDAFSSNGRATIEPIQPNVEIGQRYNLSTIDIQEVQLFYNCSATGVPLPPPVNLTLVNTTYSSALTTSSQAYSRYSGITGNNSYFYELLQVTPTTAGSYTFLSVSNIDTYGFLYSPSFNAQSPSVNLVAYNDDLGGNLQFLLSYYMQLGVTYYMVPTTYSPGVTAPFTVVISGPARVRITRINVRSNNAINTTYSSAWTTTSPKYSRPFVITGSNSYFYELLQITPTTAGNYTFMSVSNIDTYGFLYSPYFYVRYPSVNLVAYDDDSGGNVQFRFSYYMQLGVTYYIVSTTYSSGVTAAFTLVISGPEQVNITRVIVPEPVPLVRCLGFLNDPICPIQLARSGTVRTHNPNRILNGGSFAVNKLFFNLEDPMTVNAYVRIVKIQYGQGRYPSSTAQIWIYGIVPVGGSYIVCSQYPIPASQISTTQAEQTYTIPNNVINLFNGSYVGIGIQDSLAAVATTYNGFVLYVNGADQTTNVATRESLYFQPDGNRIGVKLTYTTVN</sequence>
<evidence type="ECO:0000256" key="2">
    <source>
        <dbReference type="ARBA" id="ARBA00022723"/>
    </source>
</evidence>
<keyword evidence="1" id="KW-0645">Protease</keyword>
<dbReference type="PROSITE" id="PS51864">
    <property type="entry name" value="ASTACIN"/>
    <property type="match status" value="1"/>
</dbReference>
<dbReference type="Pfam" id="PF01400">
    <property type="entry name" value="Astacin"/>
    <property type="match status" value="1"/>
</dbReference>
<dbReference type="Proteomes" id="UP000663874">
    <property type="component" value="Unassembled WGS sequence"/>
</dbReference>
<dbReference type="EMBL" id="CAJOBE010001367">
    <property type="protein sequence ID" value="CAF3737742.1"/>
    <property type="molecule type" value="Genomic_DNA"/>
</dbReference>
<dbReference type="InterPro" id="IPR001506">
    <property type="entry name" value="Peptidase_M12A"/>
</dbReference>
<protein>
    <recommendedName>
        <fullName evidence="7">Peptidase M12A domain-containing protein</fullName>
    </recommendedName>
</protein>
<dbReference type="SUPFAM" id="SSF55486">
    <property type="entry name" value="Metalloproteases ('zincins'), catalytic domain"/>
    <property type="match status" value="1"/>
</dbReference>
<dbReference type="AlphaFoldDB" id="A0A818XAM1"/>